<dbReference type="InterPro" id="IPR036412">
    <property type="entry name" value="HAD-like_sf"/>
</dbReference>
<evidence type="ECO:0000313" key="2">
    <source>
        <dbReference type="Proteomes" id="UP000282674"/>
    </source>
</evidence>
<name>A0A3M2M5T1_9ACTN</name>
<sequence>MANPPLVRLVLWDVDHTLMETGGVGRKVFADAFANATGRPMGAMAEVSGRTEPDIFRETAELHGVPITTELFDTFATQLAEGYQDQIEEMRKRGRALPGAAAALAALAKDTTIVQSVLTGNIRPVAETKLTAFGLDEHVDFEAGAYGSDDAVRPHLVRIAQQRAAARYGTTFDSTNTILIGDTPSDVTTARQGGARIVAVASGSSTPAELRFAGAEVALTDLSNLDGLIAALA</sequence>
<dbReference type="EMBL" id="RFFG01000016">
    <property type="protein sequence ID" value="RMI44862.1"/>
    <property type="molecule type" value="Genomic_DNA"/>
</dbReference>
<comment type="caution">
    <text evidence="1">The sequence shown here is derived from an EMBL/GenBank/DDBJ whole genome shotgun (WGS) entry which is preliminary data.</text>
</comment>
<dbReference type="InterPro" id="IPR050155">
    <property type="entry name" value="HAD-like_hydrolase_sf"/>
</dbReference>
<dbReference type="OrthoDB" id="9781769at2"/>
<dbReference type="PANTHER" id="PTHR43434">
    <property type="entry name" value="PHOSPHOGLYCOLATE PHOSPHATASE"/>
    <property type="match status" value="1"/>
</dbReference>
<dbReference type="Pfam" id="PF12710">
    <property type="entry name" value="HAD"/>
    <property type="match status" value="1"/>
</dbReference>
<dbReference type="InterPro" id="IPR023214">
    <property type="entry name" value="HAD_sf"/>
</dbReference>
<dbReference type="PANTHER" id="PTHR43434:SF1">
    <property type="entry name" value="PHOSPHOGLYCOLATE PHOSPHATASE"/>
    <property type="match status" value="1"/>
</dbReference>
<dbReference type="InterPro" id="IPR023198">
    <property type="entry name" value="PGP-like_dom2"/>
</dbReference>
<dbReference type="Gene3D" id="1.10.150.240">
    <property type="entry name" value="Putative phosphatase, domain 2"/>
    <property type="match status" value="1"/>
</dbReference>
<dbReference type="AlphaFoldDB" id="A0A3M2M5T1"/>
<protein>
    <submittedName>
        <fullName evidence="1">HAD family hydrolase</fullName>
    </submittedName>
</protein>
<keyword evidence="2" id="KW-1185">Reference proteome</keyword>
<organism evidence="1 2">
    <name type="scientific">Actinomadura harenae</name>
    <dbReference type="NCBI Taxonomy" id="2483351"/>
    <lineage>
        <taxon>Bacteria</taxon>
        <taxon>Bacillati</taxon>
        <taxon>Actinomycetota</taxon>
        <taxon>Actinomycetes</taxon>
        <taxon>Streptosporangiales</taxon>
        <taxon>Thermomonosporaceae</taxon>
        <taxon>Actinomadura</taxon>
    </lineage>
</organism>
<dbReference type="Gene3D" id="3.40.50.1000">
    <property type="entry name" value="HAD superfamily/HAD-like"/>
    <property type="match status" value="1"/>
</dbReference>
<gene>
    <name evidence="1" type="ORF">EBO15_11290</name>
</gene>
<dbReference type="GO" id="GO:0008967">
    <property type="term" value="F:phosphoglycolate phosphatase activity"/>
    <property type="evidence" value="ECO:0007669"/>
    <property type="project" value="TreeGrafter"/>
</dbReference>
<evidence type="ECO:0000313" key="1">
    <source>
        <dbReference type="EMBL" id="RMI44862.1"/>
    </source>
</evidence>
<reference evidence="1 2" key="1">
    <citation type="submission" date="2018-10" db="EMBL/GenBank/DDBJ databases">
        <title>Isolation from soil.</title>
        <authorList>
            <person name="Hu J."/>
        </authorList>
    </citation>
    <scope>NUCLEOTIDE SEQUENCE [LARGE SCALE GENOMIC DNA]</scope>
    <source>
        <strain evidence="1 2">NEAU-Ht49</strain>
    </source>
</reference>
<keyword evidence="1" id="KW-0378">Hydrolase</keyword>
<dbReference type="SFLD" id="SFLDG01129">
    <property type="entry name" value="C1.5:_HAD__Beta-PGM__Phosphata"/>
    <property type="match status" value="1"/>
</dbReference>
<accession>A0A3M2M5T1</accession>
<dbReference type="SUPFAM" id="SSF56784">
    <property type="entry name" value="HAD-like"/>
    <property type="match status" value="1"/>
</dbReference>
<dbReference type="GO" id="GO:0006281">
    <property type="term" value="P:DNA repair"/>
    <property type="evidence" value="ECO:0007669"/>
    <property type="project" value="TreeGrafter"/>
</dbReference>
<dbReference type="Proteomes" id="UP000282674">
    <property type="component" value="Unassembled WGS sequence"/>
</dbReference>
<dbReference type="SFLD" id="SFLDS00003">
    <property type="entry name" value="Haloacid_Dehalogenase"/>
    <property type="match status" value="1"/>
</dbReference>
<proteinExistence type="predicted"/>
<dbReference type="RefSeq" id="WP_122194299.1">
    <property type="nucleotide sequence ID" value="NZ_JBHSKC010000032.1"/>
</dbReference>